<dbReference type="GO" id="GO:0016779">
    <property type="term" value="F:nucleotidyltransferase activity"/>
    <property type="evidence" value="ECO:0007669"/>
    <property type="project" value="UniProtKB-KW"/>
</dbReference>
<dbReference type="GO" id="GO:0008270">
    <property type="term" value="F:zinc ion binding"/>
    <property type="evidence" value="ECO:0007669"/>
    <property type="project" value="UniProtKB-KW"/>
</dbReference>
<dbReference type="CDD" id="cd09274">
    <property type="entry name" value="RNase_HI_RT_Ty3"/>
    <property type="match status" value="1"/>
</dbReference>
<feature type="domain" description="Integrase catalytic" evidence="12">
    <location>
        <begin position="846"/>
        <end position="998"/>
    </location>
</feature>
<dbReference type="Gene3D" id="1.10.340.70">
    <property type="match status" value="1"/>
</dbReference>
<dbReference type="InterPro" id="IPR001878">
    <property type="entry name" value="Znf_CCHC"/>
</dbReference>
<dbReference type="PROSITE" id="PS50878">
    <property type="entry name" value="RT_POL"/>
    <property type="match status" value="1"/>
</dbReference>
<evidence type="ECO:0000256" key="3">
    <source>
        <dbReference type="ARBA" id="ARBA00022695"/>
    </source>
</evidence>
<feature type="domain" description="Reverse transcriptase" evidence="11">
    <location>
        <begin position="293"/>
        <end position="471"/>
    </location>
</feature>
<dbReference type="Pfam" id="PF17921">
    <property type="entry name" value="Integrase_H2C2"/>
    <property type="match status" value="1"/>
</dbReference>
<evidence type="ECO:0000313" key="14">
    <source>
        <dbReference type="EMBL" id="CAF4134541.1"/>
    </source>
</evidence>
<dbReference type="Gene3D" id="3.30.70.270">
    <property type="match status" value="2"/>
</dbReference>
<dbReference type="OrthoDB" id="775972at2759"/>
<dbReference type="Pfam" id="PF17917">
    <property type="entry name" value="RT_RNaseH"/>
    <property type="match status" value="1"/>
</dbReference>
<dbReference type="Pfam" id="PF00665">
    <property type="entry name" value="rve"/>
    <property type="match status" value="1"/>
</dbReference>
<dbReference type="InterPro" id="IPR036397">
    <property type="entry name" value="RNaseH_sf"/>
</dbReference>
<sequence length="1148" mass="130920">MQQNLETFEKTLNIARTIESVLIQGANVKGDLNEELPLLKIHKQNKQTTNNKFKLICFSCGSTGHPRAKCRLRNATCNICHKSGHIAKACRSKQFKNNNIINTIRTTSINTTSSTKSIQVKLLIDDIPVKLQLDTGSPITLVDEQLWIQMGCPALQSVHMNLNSFTGHPIKLKGQKVVNVKYKNQYFQLNLHFLAGVGNKILGLDWIHALHINSKSLNDIFSNGIMAQVNLQFKNSHDLLIHYNEIFKDGLGCCKLKAHLYVKPNVIPKFFKPRSLPFAYRQLVEMELIRLVNEGVLEPISISRWAAPIVVVPKPGGKVRICADLSTGVNQVLDIEQYPLPKPDELFTVLNGGEKFTKIDLSDAYLQVQLDDDSKELLVINTHKGLFRFNRLPFGIASAPSIFQKIMDQMIAGLDGTICYLDDIIVTGKNTIDHLNNLQQLFIRIREYGFHLNKQKCSFLQNQVEYLGYIVDKHGIHSSPSKTTAIIKMPRPGNISQLRSFLGMVNHYAKFIPKLTERLFPLYELLKMNKPWNWTYQCENAFKSIKEILISPMALVHYDPALPLVMAADASNVGVGAVIFHRYPNGSEKVIAHASKTLTPTEKKYSQIEKEALALIFGVQKFDQFLRGRRFTLLTDHKPLLTIFGSKKGIPTTSANRLQRWALRLMGYSYDIQYRSTHQFGQADGLSRLPAGPDTKFDQSDPTESRLINLIQQELQYALPLRAAQIAIETNKDKILSQVYNYILSGWPTTNIEHLQSYYRIRNELSTAHGCITWGFRTIIPTCFRKRLLNHLHSSHLGMAKMKAEARQYFWWPLLDKDIENIVNQCPSCSDNSKQPPKASLQQWNVPEQPWQRIHVDFMGKFFNYYYLIVVDAHSKWLEVLVMNNISTKATINALQLLFSRYGLCEQIVSDNGTQFTSEEFKQFCFSNGIEHIRTTPGHPQSNGQAERYVNTVKSAIKKGLYKGGQVTDVLNKFLFSYRTTPHATTNLSPAELFLKRKPRTVLDLLRPSATDISMKARNRYKLNFDRHTKDRQFNIGDKVLVRDFRDNPNQVKWTPGVLIGRIGSRIWSVQISDKIWRRHENQIKIRCYSTDDDVITIPTSSPPTTPTSNNSSSFSCKPNPVQGAQGPLILRRSSRKKRKTKRLIEET</sequence>
<evidence type="ECO:0000259" key="10">
    <source>
        <dbReference type="PROSITE" id="PS50158"/>
    </source>
</evidence>
<evidence type="ECO:0000259" key="11">
    <source>
        <dbReference type="PROSITE" id="PS50878"/>
    </source>
</evidence>
<dbReference type="GO" id="GO:0003677">
    <property type="term" value="F:DNA binding"/>
    <property type="evidence" value="ECO:0007669"/>
    <property type="project" value="UniProtKB-KW"/>
</dbReference>
<reference evidence="13" key="1">
    <citation type="submission" date="2021-02" db="EMBL/GenBank/DDBJ databases">
        <authorList>
            <person name="Nowell W R."/>
        </authorList>
    </citation>
    <scope>NUCLEOTIDE SEQUENCE</scope>
</reference>
<accession>A0A815ATR6</accession>
<dbReference type="Proteomes" id="UP000663882">
    <property type="component" value="Unassembled WGS sequence"/>
</dbReference>
<evidence type="ECO:0000313" key="13">
    <source>
        <dbReference type="EMBL" id="CAF1260623.1"/>
    </source>
</evidence>
<dbReference type="AlphaFoldDB" id="A0A815ATR6"/>
<dbReference type="EMBL" id="CAJOAX010013728">
    <property type="protein sequence ID" value="CAF4134541.1"/>
    <property type="molecule type" value="Genomic_DNA"/>
</dbReference>
<dbReference type="InterPro" id="IPR043128">
    <property type="entry name" value="Rev_trsase/Diguanyl_cyclase"/>
</dbReference>
<dbReference type="PROSITE" id="PS50994">
    <property type="entry name" value="INTEGRASE"/>
    <property type="match status" value="1"/>
</dbReference>
<keyword evidence="3" id="KW-0548">Nucleotidyltransferase</keyword>
<keyword evidence="4" id="KW-0540">Nuclease</keyword>
<dbReference type="InterPro" id="IPR000477">
    <property type="entry name" value="RT_dom"/>
</dbReference>
<dbReference type="PANTHER" id="PTHR37984">
    <property type="entry name" value="PROTEIN CBG26694"/>
    <property type="match status" value="1"/>
</dbReference>
<keyword evidence="8" id="KW-0862">Zinc</keyword>
<dbReference type="Gene3D" id="3.10.10.10">
    <property type="entry name" value="HIV Type 1 Reverse Transcriptase, subunit A, domain 1"/>
    <property type="match status" value="1"/>
</dbReference>
<feature type="domain" description="CCHC-type" evidence="10">
    <location>
        <begin position="57"/>
        <end position="71"/>
    </location>
</feature>
<dbReference type="Proteomes" id="UP000663823">
    <property type="component" value="Unassembled WGS sequence"/>
</dbReference>
<keyword evidence="2" id="KW-0808">Transferase</keyword>
<keyword evidence="6" id="KW-0378">Hydrolase</keyword>
<dbReference type="SUPFAM" id="SSF50630">
    <property type="entry name" value="Acid proteases"/>
    <property type="match status" value="1"/>
</dbReference>
<dbReference type="FunFam" id="3.30.70.270:FF:000020">
    <property type="entry name" value="Transposon Tf2-6 polyprotein-like Protein"/>
    <property type="match status" value="1"/>
</dbReference>
<dbReference type="PROSITE" id="PS50158">
    <property type="entry name" value="ZF_CCHC"/>
    <property type="match status" value="1"/>
</dbReference>
<evidence type="ECO:0000256" key="5">
    <source>
        <dbReference type="ARBA" id="ARBA00022759"/>
    </source>
</evidence>
<feature type="region of interest" description="Disordered" evidence="9">
    <location>
        <begin position="1098"/>
        <end position="1148"/>
    </location>
</feature>
<dbReference type="SUPFAM" id="SSF53098">
    <property type="entry name" value="Ribonuclease H-like"/>
    <property type="match status" value="1"/>
</dbReference>
<evidence type="ECO:0000256" key="2">
    <source>
        <dbReference type="ARBA" id="ARBA00022679"/>
    </source>
</evidence>
<evidence type="ECO:0000256" key="9">
    <source>
        <dbReference type="SAM" id="MobiDB-lite"/>
    </source>
</evidence>
<dbReference type="CDD" id="cd01647">
    <property type="entry name" value="RT_LTR"/>
    <property type="match status" value="1"/>
</dbReference>
<keyword evidence="5" id="KW-0255">Endonuclease</keyword>
<dbReference type="SUPFAM" id="SSF57756">
    <property type="entry name" value="Retrovirus zinc finger-like domains"/>
    <property type="match status" value="1"/>
</dbReference>
<dbReference type="EC" id="2.7.7.49" evidence="1"/>
<evidence type="ECO:0000313" key="15">
    <source>
        <dbReference type="Proteomes" id="UP000663882"/>
    </source>
</evidence>
<evidence type="ECO:0000256" key="8">
    <source>
        <dbReference type="PROSITE-ProRule" id="PRU00047"/>
    </source>
</evidence>
<comment type="caution">
    <text evidence="13">The sequence shown here is derived from an EMBL/GenBank/DDBJ whole genome shotgun (WGS) entry which is preliminary data.</text>
</comment>
<keyword evidence="8" id="KW-0863">Zinc-finger</keyword>
<dbReference type="GO" id="GO:0006508">
    <property type="term" value="P:proteolysis"/>
    <property type="evidence" value="ECO:0007669"/>
    <property type="project" value="UniProtKB-KW"/>
</dbReference>
<dbReference type="InterPro" id="IPR012337">
    <property type="entry name" value="RNaseH-like_sf"/>
</dbReference>
<evidence type="ECO:0000256" key="1">
    <source>
        <dbReference type="ARBA" id="ARBA00012493"/>
    </source>
</evidence>
<protein>
    <recommendedName>
        <fullName evidence="1">RNA-directed DNA polymerase</fullName>
        <ecNumber evidence="1">2.7.7.49</ecNumber>
    </recommendedName>
</protein>
<name>A0A815ATR6_9BILA</name>
<dbReference type="InterPro" id="IPR043502">
    <property type="entry name" value="DNA/RNA_pol_sf"/>
</dbReference>
<dbReference type="Gene3D" id="4.10.60.10">
    <property type="entry name" value="Zinc finger, CCHC-type"/>
    <property type="match status" value="1"/>
</dbReference>
<feature type="compositionally biased region" description="Basic residues" evidence="9">
    <location>
        <begin position="1133"/>
        <end position="1142"/>
    </location>
</feature>
<dbReference type="InterPro" id="IPR036875">
    <property type="entry name" value="Znf_CCHC_sf"/>
</dbReference>
<evidence type="ECO:0000256" key="6">
    <source>
        <dbReference type="ARBA" id="ARBA00022801"/>
    </source>
</evidence>
<dbReference type="PANTHER" id="PTHR37984:SF5">
    <property type="entry name" value="PROTEIN NYNRIN-LIKE"/>
    <property type="match status" value="1"/>
</dbReference>
<dbReference type="InterPro" id="IPR041373">
    <property type="entry name" value="RT_RNaseH"/>
</dbReference>
<keyword evidence="8" id="KW-0479">Metal-binding</keyword>
<evidence type="ECO:0000256" key="7">
    <source>
        <dbReference type="ARBA" id="ARBA00022918"/>
    </source>
</evidence>
<dbReference type="InterPro" id="IPR021109">
    <property type="entry name" value="Peptidase_aspartic_dom_sf"/>
</dbReference>
<dbReference type="Pfam" id="PF00078">
    <property type="entry name" value="RVT_1"/>
    <property type="match status" value="1"/>
</dbReference>
<dbReference type="InterPro" id="IPR041588">
    <property type="entry name" value="Integrase_H2C2"/>
</dbReference>
<gene>
    <name evidence="14" type="ORF">OTI717_LOCUS35437</name>
    <name evidence="13" type="ORF">RFH988_LOCUS27656</name>
</gene>
<dbReference type="InterPro" id="IPR001584">
    <property type="entry name" value="Integrase_cat-core"/>
</dbReference>
<dbReference type="SMART" id="SM00343">
    <property type="entry name" value="ZnF_C2HC"/>
    <property type="match status" value="2"/>
</dbReference>
<dbReference type="GO" id="GO:0015074">
    <property type="term" value="P:DNA integration"/>
    <property type="evidence" value="ECO:0007669"/>
    <property type="project" value="InterPro"/>
</dbReference>
<dbReference type="GO" id="GO:0004190">
    <property type="term" value="F:aspartic-type endopeptidase activity"/>
    <property type="evidence" value="ECO:0007669"/>
    <property type="project" value="UniProtKB-KW"/>
</dbReference>
<dbReference type="EMBL" id="CAJNOO010002363">
    <property type="protein sequence ID" value="CAF1260623.1"/>
    <property type="molecule type" value="Genomic_DNA"/>
</dbReference>
<dbReference type="SUPFAM" id="SSF56672">
    <property type="entry name" value="DNA/RNA polymerases"/>
    <property type="match status" value="1"/>
</dbReference>
<evidence type="ECO:0000259" key="12">
    <source>
        <dbReference type="PROSITE" id="PS50994"/>
    </source>
</evidence>
<keyword evidence="7" id="KW-0695">RNA-directed DNA polymerase</keyword>
<dbReference type="FunFam" id="3.30.420.10:FF:000063">
    <property type="entry name" value="Retrovirus-related Pol polyprotein from transposon 297-like Protein"/>
    <property type="match status" value="1"/>
</dbReference>
<dbReference type="Gene3D" id="3.30.420.10">
    <property type="entry name" value="Ribonuclease H-like superfamily/Ribonuclease H"/>
    <property type="match status" value="1"/>
</dbReference>
<organism evidence="13 15">
    <name type="scientific">Rotaria sordida</name>
    <dbReference type="NCBI Taxonomy" id="392033"/>
    <lineage>
        <taxon>Eukaryota</taxon>
        <taxon>Metazoa</taxon>
        <taxon>Spiralia</taxon>
        <taxon>Gnathifera</taxon>
        <taxon>Rotifera</taxon>
        <taxon>Eurotatoria</taxon>
        <taxon>Bdelloidea</taxon>
        <taxon>Philodinida</taxon>
        <taxon>Philodinidae</taxon>
        <taxon>Rotaria</taxon>
    </lineage>
</organism>
<dbReference type="Gene3D" id="2.40.70.10">
    <property type="entry name" value="Acid Proteases"/>
    <property type="match status" value="1"/>
</dbReference>
<evidence type="ECO:0000256" key="4">
    <source>
        <dbReference type="ARBA" id="ARBA00022722"/>
    </source>
</evidence>
<dbReference type="InterPro" id="IPR050951">
    <property type="entry name" value="Retrovirus_Pol_polyprotein"/>
</dbReference>
<dbReference type="FunFam" id="3.10.20.370:FF:000001">
    <property type="entry name" value="Retrovirus-related Pol polyprotein from transposon 17.6-like protein"/>
    <property type="match status" value="1"/>
</dbReference>
<dbReference type="FunFam" id="1.10.340.70:FF:000003">
    <property type="entry name" value="Protein CBG25708"/>
    <property type="match status" value="1"/>
</dbReference>
<dbReference type="GO" id="GO:0004519">
    <property type="term" value="F:endonuclease activity"/>
    <property type="evidence" value="ECO:0007669"/>
    <property type="project" value="UniProtKB-KW"/>
</dbReference>
<proteinExistence type="predicted"/>